<dbReference type="InterPro" id="IPR036736">
    <property type="entry name" value="ACP-like_sf"/>
</dbReference>
<reference evidence="2 3" key="1">
    <citation type="submission" date="2020-10" db="EMBL/GenBank/DDBJ databases">
        <title>Identification of Nocardia species via Next-generation sequencing and recognition of intraspecies genetic diversity.</title>
        <authorList>
            <person name="Li P."/>
            <person name="Li P."/>
            <person name="Lu B."/>
        </authorList>
    </citation>
    <scope>NUCLEOTIDE SEQUENCE [LARGE SCALE GENOMIC DNA]</scope>
    <source>
        <strain evidence="2 3">BJ06-0143</strain>
    </source>
</reference>
<dbReference type="SUPFAM" id="SSF47336">
    <property type="entry name" value="ACP-like"/>
    <property type="match status" value="1"/>
</dbReference>
<sequence length="98" mass="10648">MTSDVPTASTSPTAGDVQRALIDYLQAKTKTVVTVDQDLVDSGLSSSMLAMELVVFLEGRFDVAIVGLDLKLENFRSVGRMSELVLRLRADEEQSLDA</sequence>
<protein>
    <submittedName>
        <fullName evidence="2">Acyl carrier protein</fullName>
    </submittedName>
</protein>
<dbReference type="EMBL" id="JADLQN010000001">
    <property type="protein sequence ID" value="MBF6352995.1"/>
    <property type="molecule type" value="Genomic_DNA"/>
</dbReference>
<dbReference type="Proteomes" id="UP000707731">
    <property type="component" value="Unassembled WGS sequence"/>
</dbReference>
<name>A0ABS0D3B8_9NOCA</name>
<evidence type="ECO:0000259" key="1">
    <source>
        <dbReference type="PROSITE" id="PS50075"/>
    </source>
</evidence>
<dbReference type="PROSITE" id="PS50075">
    <property type="entry name" value="CARRIER"/>
    <property type="match status" value="1"/>
</dbReference>
<organism evidence="2 3">
    <name type="scientific">Nocardia higoensis</name>
    <dbReference type="NCBI Taxonomy" id="228599"/>
    <lineage>
        <taxon>Bacteria</taxon>
        <taxon>Bacillati</taxon>
        <taxon>Actinomycetota</taxon>
        <taxon>Actinomycetes</taxon>
        <taxon>Mycobacteriales</taxon>
        <taxon>Nocardiaceae</taxon>
        <taxon>Nocardia</taxon>
    </lineage>
</organism>
<gene>
    <name evidence="2" type="ORF">IU449_00265</name>
</gene>
<dbReference type="Gene3D" id="1.10.1200.10">
    <property type="entry name" value="ACP-like"/>
    <property type="match status" value="1"/>
</dbReference>
<proteinExistence type="predicted"/>
<feature type="domain" description="Carrier" evidence="1">
    <location>
        <begin position="8"/>
        <end position="89"/>
    </location>
</feature>
<keyword evidence="3" id="KW-1185">Reference proteome</keyword>
<dbReference type="RefSeq" id="WP_194999966.1">
    <property type="nucleotide sequence ID" value="NZ_JADLQN010000001.1"/>
</dbReference>
<evidence type="ECO:0000313" key="2">
    <source>
        <dbReference type="EMBL" id="MBF6352995.1"/>
    </source>
</evidence>
<accession>A0ABS0D3B8</accession>
<comment type="caution">
    <text evidence="2">The sequence shown here is derived from an EMBL/GenBank/DDBJ whole genome shotgun (WGS) entry which is preliminary data.</text>
</comment>
<evidence type="ECO:0000313" key="3">
    <source>
        <dbReference type="Proteomes" id="UP000707731"/>
    </source>
</evidence>
<dbReference type="InterPro" id="IPR009081">
    <property type="entry name" value="PP-bd_ACP"/>
</dbReference>